<evidence type="ECO:0000313" key="7">
    <source>
        <dbReference type="EMBL" id="MBL6453929.1"/>
    </source>
</evidence>
<evidence type="ECO:0000256" key="4">
    <source>
        <dbReference type="ARBA" id="ARBA00023136"/>
    </source>
</evidence>
<gene>
    <name evidence="7" type="ORF">JMJ55_01265</name>
</gene>
<dbReference type="EMBL" id="JAEUXJ010000001">
    <property type="protein sequence ID" value="MBL6453929.1"/>
    <property type="molecule type" value="Genomic_DNA"/>
</dbReference>
<keyword evidence="2 5" id="KW-0812">Transmembrane</keyword>
<keyword evidence="3 5" id="KW-1133">Transmembrane helix</keyword>
<sequence>MLRAIWILLLLGIGVAVAMYLGELGGTVEIQVGQAYVGTSFPIALLILCLTFLLLYAVLAAIGALRRWPSRMRARREARHRREGDAAVSRALVALAAGTADAARLEVRKAQRLLGETPQTLLLSAEAERLSGHEEAAAAVFQKLAERDDSRFIGLRGLLRQAMARGDWEAAAQLAQEAELVQPGAAWLREARSQLALQTRNWREALSLAPAGEPQQRAPLALAAAGQEPDPAKAAELERQAVQADPAFAPAALAYAERLRAEGSPRRAKAVLEEAWVQSPHPNLAEPYLADERDPLMRVKAVEQLIRRNPTAAESRLLLSRVALAARLTGRARSTLEALVQSGDADRRAYLLLAELEEAEHGESAEARAAQSRWLREAAGARPEPRWRCGQCGTEQRAWAPACPACGTVGRIGWGLAAEGVEPGPRPGPALPALAG</sequence>
<dbReference type="Pfam" id="PF07219">
    <property type="entry name" value="HemY_N"/>
    <property type="match status" value="1"/>
</dbReference>
<evidence type="ECO:0000256" key="1">
    <source>
        <dbReference type="ARBA" id="ARBA00004370"/>
    </source>
</evidence>
<keyword evidence="4 5" id="KW-0472">Membrane</keyword>
<dbReference type="InterPro" id="IPR011990">
    <property type="entry name" value="TPR-like_helical_dom_sf"/>
</dbReference>
<evidence type="ECO:0000259" key="6">
    <source>
        <dbReference type="Pfam" id="PF07219"/>
    </source>
</evidence>
<dbReference type="SUPFAM" id="SSF48452">
    <property type="entry name" value="TPR-like"/>
    <property type="match status" value="1"/>
</dbReference>
<evidence type="ECO:0000313" key="8">
    <source>
        <dbReference type="Proteomes" id="UP000606490"/>
    </source>
</evidence>
<organism evidence="7 8">
    <name type="scientific">Belnapia mucosa</name>
    <dbReference type="NCBI Taxonomy" id="2804532"/>
    <lineage>
        <taxon>Bacteria</taxon>
        <taxon>Pseudomonadati</taxon>
        <taxon>Pseudomonadota</taxon>
        <taxon>Alphaproteobacteria</taxon>
        <taxon>Acetobacterales</taxon>
        <taxon>Roseomonadaceae</taxon>
        <taxon>Belnapia</taxon>
    </lineage>
</organism>
<dbReference type="RefSeq" id="WP_202823669.1">
    <property type="nucleotide sequence ID" value="NZ_JAEUXJ010000001.1"/>
</dbReference>
<evidence type="ECO:0000256" key="2">
    <source>
        <dbReference type="ARBA" id="ARBA00022692"/>
    </source>
</evidence>
<name>A0ABS1UWT5_9PROT</name>
<protein>
    <submittedName>
        <fullName evidence="7">Heme biosynthesis protein HemY</fullName>
    </submittedName>
</protein>
<dbReference type="Gene3D" id="1.25.40.10">
    <property type="entry name" value="Tetratricopeptide repeat domain"/>
    <property type="match status" value="2"/>
</dbReference>
<dbReference type="InterPro" id="IPR010817">
    <property type="entry name" value="HemY_N"/>
</dbReference>
<accession>A0ABS1UWT5</accession>
<comment type="caution">
    <text evidence="7">The sequence shown here is derived from an EMBL/GenBank/DDBJ whole genome shotgun (WGS) entry which is preliminary data.</text>
</comment>
<keyword evidence="8" id="KW-1185">Reference proteome</keyword>
<comment type="subcellular location">
    <subcellularLocation>
        <location evidence="1">Membrane</location>
    </subcellularLocation>
</comment>
<reference evidence="7 8" key="1">
    <citation type="submission" date="2021-01" db="EMBL/GenBank/DDBJ databases">
        <title>Belnapia mucosa sp. nov. and Belnapia arida sp. nov., isolated from the Tabernas Desert (Almeria, Spain).</title>
        <authorList>
            <person name="Molina-Menor E."/>
            <person name="Vidal-Verdu A."/>
            <person name="Calonge A."/>
            <person name="Satari L."/>
            <person name="Pereto Magraner J."/>
            <person name="Porcar Miralles M."/>
        </authorList>
    </citation>
    <scope>NUCLEOTIDE SEQUENCE [LARGE SCALE GENOMIC DNA]</scope>
    <source>
        <strain evidence="7 8">T6</strain>
    </source>
</reference>
<evidence type="ECO:0000256" key="3">
    <source>
        <dbReference type="ARBA" id="ARBA00022989"/>
    </source>
</evidence>
<feature type="domain" description="HemY N-terminal" evidence="6">
    <location>
        <begin position="26"/>
        <end position="132"/>
    </location>
</feature>
<proteinExistence type="predicted"/>
<feature type="transmembrane region" description="Helical" evidence="5">
    <location>
        <begin position="42"/>
        <end position="65"/>
    </location>
</feature>
<evidence type="ECO:0000256" key="5">
    <source>
        <dbReference type="SAM" id="Phobius"/>
    </source>
</evidence>
<dbReference type="Proteomes" id="UP000606490">
    <property type="component" value="Unassembled WGS sequence"/>
</dbReference>